<dbReference type="AlphaFoldDB" id="A0AAV4RU85"/>
<dbReference type="EMBL" id="BPLR01008404">
    <property type="protein sequence ID" value="GIY24396.1"/>
    <property type="molecule type" value="Genomic_DNA"/>
</dbReference>
<keyword evidence="3" id="KW-0677">Repeat</keyword>
<evidence type="ECO:0000256" key="4">
    <source>
        <dbReference type="ARBA" id="ARBA00022989"/>
    </source>
</evidence>
<feature type="non-terminal residue" evidence="7">
    <location>
        <position position="1"/>
    </location>
</feature>
<evidence type="ECO:0000256" key="3">
    <source>
        <dbReference type="ARBA" id="ARBA00022737"/>
    </source>
</evidence>
<evidence type="ECO:0000256" key="5">
    <source>
        <dbReference type="ARBA" id="ARBA00023136"/>
    </source>
</evidence>
<evidence type="ECO:0000313" key="7">
    <source>
        <dbReference type="EMBL" id="GIY24396.1"/>
    </source>
</evidence>
<dbReference type="GO" id="GO:0007009">
    <property type="term" value="P:plasma membrane organization"/>
    <property type="evidence" value="ECO:0007669"/>
    <property type="project" value="TreeGrafter"/>
</dbReference>
<keyword evidence="2" id="KW-0812">Transmembrane</keyword>
<dbReference type="GO" id="GO:0016020">
    <property type="term" value="C:membrane"/>
    <property type="evidence" value="ECO:0007669"/>
    <property type="project" value="UniProtKB-SubCell"/>
</dbReference>
<dbReference type="Proteomes" id="UP001054945">
    <property type="component" value="Unassembled WGS sequence"/>
</dbReference>
<keyword evidence="5" id="KW-0472">Membrane</keyword>
<comment type="subcellular location">
    <subcellularLocation>
        <location evidence="1">Membrane</location>
    </subcellularLocation>
</comment>
<evidence type="ECO:0000256" key="6">
    <source>
        <dbReference type="SAM" id="MobiDB-lite"/>
    </source>
</evidence>
<feature type="region of interest" description="Disordered" evidence="6">
    <location>
        <begin position="1"/>
        <end position="21"/>
    </location>
</feature>
<evidence type="ECO:0000256" key="1">
    <source>
        <dbReference type="ARBA" id="ARBA00004370"/>
    </source>
</evidence>
<dbReference type="PANTHER" id="PTHR12546:SF60">
    <property type="entry name" value="MISFIRE, ISOFORM F"/>
    <property type="match status" value="1"/>
</dbReference>
<dbReference type="PANTHER" id="PTHR12546">
    <property type="entry name" value="FER-1-LIKE"/>
    <property type="match status" value="1"/>
</dbReference>
<evidence type="ECO:0000256" key="2">
    <source>
        <dbReference type="ARBA" id="ARBA00022692"/>
    </source>
</evidence>
<protein>
    <submittedName>
        <fullName evidence="7">Otoferlin</fullName>
    </submittedName>
</protein>
<gene>
    <name evidence="7" type="primary">OTOF_4</name>
    <name evidence="7" type="ORF">CEXT_700321</name>
</gene>
<comment type="caution">
    <text evidence="7">The sequence shown here is derived from an EMBL/GenBank/DDBJ whole genome shotgun (WGS) entry which is preliminary data.</text>
</comment>
<sequence length="167" mass="18750">LSLEPGGEEERGSGEEEETEQLDWWSRILPFHGEKPEGSPNTVVIPRASLPQASLAAELKTFRDTQNTQRNSSAVDKDFMGFMVYSTELENVPEFGGFQEWLHSYELTRGKKIKKIAWNPSREKVMAILKGCFRIYKIPLPQPASDPLLPINEGQEGLFGGCPRTSP</sequence>
<keyword evidence="8" id="KW-1185">Reference proteome</keyword>
<evidence type="ECO:0000313" key="8">
    <source>
        <dbReference type="Proteomes" id="UP001054945"/>
    </source>
</evidence>
<dbReference type="InterPro" id="IPR037721">
    <property type="entry name" value="Ferlin"/>
</dbReference>
<accession>A0AAV4RU85</accession>
<organism evidence="7 8">
    <name type="scientific">Caerostris extrusa</name>
    <name type="common">Bark spider</name>
    <name type="synonym">Caerostris bankana</name>
    <dbReference type="NCBI Taxonomy" id="172846"/>
    <lineage>
        <taxon>Eukaryota</taxon>
        <taxon>Metazoa</taxon>
        <taxon>Ecdysozoa</taxon>
        <taxon>Arthropoda</taxon>
        <taxon>Chelicerata</taxon>
        <taxon>Arachnida</taxon>
        <taxon>Araneae</taxon>
        <taxon>Araneomorphae</taxon>
        <taxon>Entelegynae</taxon>
        <taxon>Araneoidea</taxon>
        <taxon>Araneidae</taxon>
        <taxon>Caerostris</taxon>
    </lineage>
</organism>
<name>A0AAV4RU85_CAEEX</name>
<keyword evidence="4" id="KW-1133">Transmembrane helix</keyword>
<proteinExistence type="predicted"/>
<reference evidence="7 8" key="1">
    <citation type="submission" date="2021-06" db="EMBL/GenBank/DDBJ databases">
        <title>Caerostris extrusa draft genome.</title>
        <authorList>
            <person name="Kono N."/>
            <person name="Arakawa K."/>
        </authorList>
    </citation>
    <scope>NUCLEOTIDE SEQUENCE [LARGE SCALE GENOMIC DNA]</scope>
</reference>